<organism evidence="3 4">
    <name type="scientific">Zobellella aerophila</name>
    <dbReference type="NCBI Taxonomy" id="870480"/>
    <lineage>
        <taxon>Bacteria</taxon>
        <taxon>Pseudomonadati</taxon>
        <taxon>Pseudomonadota</taxon>
        <taxon>Gammaproteobacteria</taxon>
        <taxon>Aeromonadales</taxon>
        <taxon>Aeromonadaceae</taxon>
        <taxon>Zobellella</taxon>
    </lineage>
</organism>
<name>A0ABP6VVG4_9GAMM</name>
<evidence type="ECO:0000259" key="2">
    <source>
        <dbReference type="Pfam" id="PF05232"/>
    </source>
</evidence>
<feature type="domain" description="Chlorhexidine efflux transporter" evidence="2">
    <location>
        <begin position="72"/>
        <end position="134"/>
    </location>
</feature>
<protein>
    <submittedName>
        <fullName evidence="3">PACE efflux transporter</fullName>
    </submittedName>
</protein>
<sequence length="147" mass="16766">MRTTKDRIRHTLGFELIGLVVFAPLASWLFGFELHEMGVIALAGSIIATVWNYLYNLLFDHAMIRIRGHSHKTPMIRVFHALLFEGGLLLLFLPMIAWHLGVSLVDAFMMDITMAVFYLVYAFVYNLLYDKVFPIPGIHPGQATAER</sequence>
<reference evidence="4" key="1">
    <citation type="journal article" date="2019" name="Int. J. Syst. Evol. Microbiol.">
        <title>The Global Catalogue of Microorganisms (GCM) 10K type strain sequencing project: providing services to taxonomists for standard genome sequencing and annotation.</title>
        <authorList>
            <consortium name="The Broad Institute Genomics Platform"/>
            <consortium name="The Broad Institute Genome Sequencing Center for Infectious Disease"/>
            <person name="Wu L."/>
            <person name="Ma J."/>
        </authorList>
    </citation>
    <scope>NUCLEOTIDE SEQUENCE [LARGE SCALE GENOMIC DNA]</scope>
    <source>
        <strain evidence="4">JCM 17110</strain>
    </source>
</reference>
<evidence type="ECO:0000313" key="4">
    <source>
        <dbReference type="Proteomes" id="UP001500795"/>
    </source>
</evidence>
<feature type="transmembrane region" description="Helical" evidence="1">
    <location>
        <begin position="78"/>
        <end position="101"/>
    </location>
</feature>
<keyword evidence="1" id="KW-0472">Membrane</keyword>
<evidence type="ECO:0000256" key="1">
    <source>
        <dbReference type="SAM" id="Phobius"/>
    </source>
</evidence>
<dbReference type="Pfam" id="PF05232">
    <property type="entry name" value="BTP"/>
    <property type="match status" value="2"/>
</dbReference>
<feature type="transmembrane region" description="Helical" evidence="1">
    <location>
        <begin position="107"/>
        <end position="128"/>
    </location>
</feature>
<proteinExistence type="predicted"/>
<feature type="transmembrane region" description="Helical" evidence="1">
    <location>
        <begin position="12"/>
        <end position="31"/>
    </location>
</feature>
<keyword evidence="1" id="KW-1133">Transmembrane helix</keyword>
<keyword evidence="4" id="KW-1185">Reference proteome</keyword>
<dbReference type="InterPro" id="IPR007896">
    <property type="entry name" value="BTP_bacteria"/>
</dbReference>
<dbReference type="Proteomes" id="UP001500795">
    <property type="component" value="Unassembled WGS sequence"/>
</dbReference>
<accession>A0ABP6VVG4</accession>
<comment type="caution">
    <text evidence="3">The sequence shown here is derived from an EMBL/GenBank/DDBJ whole genome shotgun (WGS) entry which is preliminary data.</text>
</comment>
<keyword evidence="1" id="KW-0812">Transmembrane</keyword>
<gene>
    <name evidence="3" type="ORF">GCM10022394_21430</name>
</gene>
<dbReference type="NCBIfam" id="NF033664">
    <property type="entry name" value="PACE_transport"/>
    <property type="match status" value="1"/>
</dbReference>
<dbReference type="EMBL" id="BAABCX010000002">
    <property type="protein sequence ID" value="GAA3541260.1"/>
    <property type="molecule type" value="Genomic_DNA"/>
</dbReference>
<dbReference type="InterPro" id="IPR058208">
    <property type="entry name" value="PACE"/>
</dbReference>
<evidence type="ECO:0000313" key="3">
    <source>
        <dbReference type="EMBL" id="GAA3541260.1"/>
    </source>
</evidence>
<feature type="domain" description="Chlorhexidine efflux transporter" evidence="2">
    <location>
        <begin position="2"/>
        <end position="63"/>
    </location>
</feature>
<feature type="transmembrane region" description="Helical" evidence="1">
    <location>
        <begin position="37"/>
        <end position="58"/>
    </location>
</feature>
<dbReference type="RefSeq" id="WP_344957765.1">
    <property type="nucleotide sequence ID" value="NZ_BAABCX010000002.1"/>
</dbReference>